<dbReference type="OrthoDB" id="266909at2759"/>
<feature type="transmembrane region" description="Helical" evidence="2">
    <location>
        <begin position="56"/>
        <end position="80"/>
    </location>
</feature>
<dbReference type="VEuPathDB" id="TriTrypDB:LPAL13_310024300"/>
<feature type="region of interest" description="Disordered" evidence="1">
    <location>
        <begin position="25"/>
        <end position="51"/>
    </location>
</feature>
<feature type="region of interest" description="Disordered" evidence="1">
    <location>
        <begin position="235"/>
        <end position="267"/>
    </location>
</feature>
<reference evidence="3 4" key="1">
    <citation type="journal article" date="2015" name="Sci. Rep.">
        <title>The genome of Leishmania panamensis: insights into genomics of the L. (Viannia) subgenus.</title>
        <authorList>
            <person name="Llanes A."/>
            <person name="Restrepo C.M."/>
            <person name="Vecchio G.D."/>
            <person name="Anguizola F.J."/>
            <person name="Lleonart R."/>
        </authorList>
    </citation>
    <scope>NUCLEOTIDE SEQUENCE [LARGE SCALE GENOMIC DNA]</scope>
    <source>
        <strain evidence="3 4">MHOM/PA/94/PSC-1</strain>
    </source>
</reference>
<dbReference type="AlphaFoldDB" id="A0A088RZQ6"/>
<evidence type="ECO:0008006" key="5">
    <source>
        <dbReference type="Google" id="ProtNLM"/>
    </source>
</evidence>
<evidence type="ECO:0000313" key="3">
    <source>
        <dbReference type="EMBL" id="AIO00765.1"/>
    </source>
</evidence>
<accession>A0A088RZQ6</accession>
<dbReference type="EMBL" id="CP009400">
    <property type="protein sequence ID" value="AIO00765.1"/>
    <property type="molecule type" value="Genomic_DNA"/>
</dbReference>
<dbReference type="eggNOG" id="ENOG502SMRA">
    <property type="taxonomic scope" value="Eukaryota"/>
</dbReference>
<name>A0A088RZQ6_LEIPA</name>
<keyword evidence="2" id="KW-0472">Membrane</keyword>
<organism evidence="3 4">
    <name type="scientific">Leishmania panamensis</name>
    <dbReference type="NCBI Taxonomy" id="5679"/>
    <lineage>
        <taxon>Eukaryota</taxon>
        <taxon>Discoba</taxon>
        <taxon>Euglenozoa</taxon>
        <taxon>Kinetoplastea</taxon>
        <taxon>Metakinetoplastina</taxon>
        <taxon>Trypanosomatida</taxon>
        <taxon>Trypanosomatidae</taxon>
        <taxon>Leishmaniinae</taxon>
        <taxon>Leishmania</taxon>
        <taxon>Leishmania guyanensis species complex</taxon>
    </lineage>
</organism>
<feature type="compositionally biased region" description="Basic and acidic residues" evidence="1">
    <location>
        <begin position="235"/>
        <end position="245"/>
    </location>
</feature>
<proteinExistence type="predicted"/>
<dbReference type="PROSITE" id="PS51257">
    <property type="entry name" value="PROKAR_LIPOPROTEIN"/>
    <property type="match status" value="1"/>
</dbReference>
<keyword evidence="4" id="KW-1185">Reference proteome</keyword>
<dbReference type="VEuPathDB" id="TriTrypDB:LPMP_311740"/>
<gene>
    <name evidence="3" type="ORF">LPMP_311740</name>
</gene>
<dbReference type="Proteomes" id="UP000063063">
    <property type="component" value="Chromosome 31"/>
</dbReference>
<dbReference type="RefSeq" id="XP_010701565.1">
    <property type="nucleotide sequence ID" value="XM_010703263.1"/>
</dbReference>
<dbReference type="KEGG" id="lpan:LPMP_311740"/>
<evidence type="ECO:0000313" key="4">
    <source>
        <dbReference type="Proteomes" id="UP000063063"/>
    </source>
</evidence>
<protein>
    <recommendedName>
        <fullName evidence="5">Transmembrane protein</fullName>
    </recommendedName>
</protein>
<sequence length="267" mass="28868">MTLSRYVFPYFMSTTTSACASLPEMATTTSTDAPSTTESPVATTEHPGNSETADPVGIVVSFSIAVFCAFIALAVVYYYFGIYRERMAAEREALAHTSGGGSDTQVPRMIHVIEGIPMYYSEAPEARRGSTDEEASLQHLAQATPAVIPQSGTARITYHVRSRGQTRRIRVRTLDADPHVFNPLALSSSSAEAQACVGHVVATGEEEDERGQQLLGGRERWNGLDYGSALYYSRSAEEHQHKDGSEGGDSDEDIDFRDGSEHSSSAG</sequence>
<feature type="compositionally biased region" description="Low complexity" evidence="1">
    <location>
        <begin position="26"/>
        <end position="40"/>
    </location>
</feature>
<evidence type="ECO:0000256" key="2">
    <source>
        <dbReference type="SAM" id="Phobius"/>
    </source>
</evidence>
<keyword evidence="2" id="KW-1133">Transmembrane helix</keyword>
<feature type="compositionally biased region" description="Acidic residues" evidence="1">
    <location>
        <begin position="246"/>
        <end position="255"/>
    </location>
</feature>
<dbReference type="GeneID" id="22577600"/>
<evidence type="ECO:0000256" key="1">
    <source>
        <dbReference type="SAM" id="MobiDB-lite"/>
    </source>
</evidence>
<keyword evidence="2" id="KW-0812">Transmembrane</keyword>